<keyword evidence="2" id="KW-1185">Reference proteome</keyword>
<accession>A0ACC3MV96</accession>
<reference evidence="1" key="1">
    <citation type="submission" date="2023-07" db="EMBL/GenBank/DDBJ databases">
        <title>Black Yeasts Isolated from many extreme environments.</title>
        <authorList>
            <person name="Coleine C."/>
            <person name="Stajich J.E."/>
            <person name="Selbmann L."/>
        </authorList>
    </citation>
    <scope>NUCLEOTIDE SEQUENCE</scope>
    <source>
        <strain evidence="1">CCFEE 5714</strain>
    </source>
</reference>
<dbReference type="Proteomes" id="UP001281147">
    <property type="component" value="Unassembled WGS sequence"/>
</dbReference>
<protein>
    <submittedName>
        <fullName evidence="1">Uncharacterized protein</fullName>
    </submittedName>
</protein>
<evidence type="ECO:0000313" key="2">
    <source>
        <dbReference type="Proteomes" id="UP001281147"/>
    </source>
</evidence>
<dbReference type="EMBL" id="JAUTXU010000150">
    <property type="protein sequence ID" value="KAK3703541.1"/>
    <property type="molecule type" value="Genomic_DNA"/>
</dbReference>
<gene>
    <name evidence="1" type="ORF">LTR37_014388</name>
</gene>
<name>A0ACC3MV96_9PEZI</name>
<comment type="caution">
    <text evidence="1">The sequence shown here is derived from an EMBL/GenBank/DDBJ whole genome shotgun (WGS) entry which is preliminary data.</text>
</comment>
<evidence type="ECO:0000313" key="1">
    <source>
        <dbReference type="EMBL" id="KAK3703541.1"/>
    </source>
</evidence>
<organism evidence="1 2">
    <name type="scientific">Vermiconidia calcicola</name>
    <dbReference type="NCBI Taxonomy" id="1690605"/>
    <lineage>
        <taxon>Eukaryota</taxon>
        <taxon>Fungi</taxon>
        <taxon>Dikarya</taxon>
        <taxon>Ascomycota</taxon>
        <taxon>Pezizomycotina</taxon>
        <taxon>Dothideomycetes</taxon>
        <taxon>Dothideomycetidae</taxon>
        <taxon>Mycosphaerellales</taxon>
        <taxon>Extremaceae</taxon>
        <taxon>Vermiconidia</taxon>
    </lineage>
</organism>
<sequence length="275" mass="30908">MTEPDASYSQDQQAQAPADADPTAFQTKPLNSIRGVVAESAEQSIQETLKGIQRARETGDNGYVRQNESTAREMVAKWYDCDAGLAAIRADLEAYERKKAEAELKTSNETIRQLQDRLGQKQRELNRTKRCFADLESQIIELREDRKELKSEVLEVGSGIESLNAQLESERREFEIAQSTLIQAQSDLNQAQSALNQAQEEARKATNKVKEVADLRRELATWKTLSMRQAEQLIAKSGGKSKQKHKAPQSSDASGPTPKRRRTNWTYMPGRLMGP</sequence>
<proteinExistence type="predicted"/>